<name>A0ACC1MII8_9HYPO</name>
<organism evidence="1 2">
    <name type="scientific">Zarea fungicola</name>
    <dbReference type="NCBI Taxonomy" id="93591"/>
    <lineage>
        <taxon>Eukaryota</taxon>
        <taxon>Fungi</taxon>
        <taxon>Dikarya</taxon>
        <taxon>Ascomycota</taxon>
        <taxon>Pezizomycotina</taxon>
        <taxon>Sordariomycetes</taxon>
        <taxon>Hypocreomycetidae</taxon>
        <taxon>Hypocreales</taxon>
        <taxon>Cordycipitaceae</taxon>
        <taxon>Zarea</taxon>
    </lineage>
</organism>
<comment type="caution">
    <text evidence="1">The sequence shown here is derived from an EMBL/GenBank/DDBJ whole genome shotgun (WGS) entry which is preliminary data.</text>
</comment>
<dbReference type="Proteomes" id="UP001143910">
    <property type="component" value="Unassembled WGS sequence"/>
</dbReference>
<sequence length="151" mass="16948">MHAAGVRVSFVAANPSSYMYFTTDRPVQDDDATAPRCQGYNDYKYGLDGRNVYMRELTGQQLGERYARRHVTYLLGTDDVHPNHDLDMSCKAMLQGEHRLARGKNYYASIMKLFPYAVHEQIDVPGVGHDQEAMFSSEQGCAAIFGVSGKE</sequence>
<dbReference type="EMBL" id="JANJQO010002528">
    <property type="protein sequence ID" value="KAJ2966735.1"/>
    <property type="molecule type" value="Genomic_DNA"/>
</dbReference>
<evidence type="ECO:0000313" key="1">
    <source>
        <dbReference type="EMBL" id="KAJ2966735.1"/>
    </source>
</evidence>
<protein>
    <submittedName>
        <fullName evidence="1">Uncharacterized protein</fullName>
    </submittedName>
</protein>
<evidence type="ECO:0000313" key="2">
    <source>
        <dbReference type="Proteomes" id="UP001143910"/>
    </source>
</evidence>
<gene>
    <name evidence="1" type="ORF">NQ176_g10006</name>
</gene>
<reference evidence="1" key="1">
    <citation type="submission" date="2022-08" db="EMBL/GenBank/DDBJ databases">
        <title>Genome Sequence of Lecanicillium fungicola.</title>
        <authorList>
            <person name="Buettner E."/>
        </authorList>
    </citation>
    <scope>NUCLEOTIDE SEQUENCE</scope>
    <source>
        <strain evidence="1">Babe33</strain>
    </source>
</reference>
<accession>A0ACC1MII8</accession>
<proteinExistence type="predicted"/>
<keyword evidence="2" id="KW-1185">Reference proteome</keyword>